<dbReference type="Gene3D" id="3.40.50.150">
    <property type="entry name" value="Vaccinia Virus protein VP39"/>
    <property type="match status" value="1"/>
</dbReference>
<protein>
    <recommendedName>
        <fullName evidence="5">Type I restriction-modification system methyltransferase subunit</fullName>
    </recommendedName>
</protein>
<proteinExistence type="predicted"/>
<evidence type="ECO:0000313" key="1">
    <source>
        <dbReference type="EMBL" id="SEI14607.1"/>
    </source>
</evidence>
<reference evidence="2 4" key="3">
    <citation type="submission" date="2016-10" db="EMBL/GenBank/DDBJ databases">
        <authorList>
            <person name="Varghese N."/>
            <person name="Submissions S."/>
        </authorList>
    </citation>
    <scope>NUCLEOTIDE SEQUENCE [LARGE SCALE GENOMIC DNA]</scope>
    <source>
        <strain evidence="2 4">CGMCC 1.7071</strain>
    </source>
</reference>
<evidence type="ECO:0000313" key="4">
    <source>
        <dbReference type="Proteomes" id="UP000198939"/>
    </source>
</evidence>
<evidence type="ECO:0008006" key="5">
    <source>
        <dbReference type="Google" id="ProtNLM"/>
    </source>
</evidence>
<dbReference type="Proteomes" id="UP000183063">
    <property type="component" value="Unassembled WGS sequence"/>
</dbReference>
<keyword evidence="4" id="KW-1185">Reference proteome</keyword>
<dbReference type="EMBL" id="FNXB01000037">
    <property type="protein sequence ID" value="SEI14607.1"/>
    <property type="molecule type" value="Genomic_DNA"/>
</dbReference>
<dbReference type="STRING" id="501024.RTCCBAU85039_5111"/>
<reference evidence="1" key="1">
    <citation type="submission" date="2016-10" db="EMBL/GenBank/DDBJ databases">
        <authorList>
            <person name="de Groot N.N."/>
        </authorList>
    </citation>
    <scope>NUCLEOTIDE SEQUENCE [LARGE SCALE GENOMIC DNA]</scope>
    <source>
        <strain evidence="1">CCBAU85039</strain>
    </source>
</reference>
<gene>
    <name evidence="1" type="ORF">RTCCBAU85039_5111</name>
    <name evidence="2" type="ORF">SAMN05216228_102810</name>
</gene>
<reference evidence="3" key="2">
    <citation type="submission" date="2016-10" db="EMBL/GenBank/DDBJ databases">
        <authorList>
            <person name="Wibberg D."/>
        </authorList>
    </citation>
    <scope>NUCLEOTIDE SEQUENCE [LARGE SCALE GENOMIC DNA]</scope>
</reference>
<accession>A0A1H8TAH0</accession>
<evidence type="ECO:0000313" key="2">
    <source>
        <dbReference type="EMBL" id="SEO88090.1"/>
    </source>
</evidence>
<dbReference type="SUPFAM" id="SSF53335">
    <property type="entry name" value="S-adenosyl-L-methionine-dependent methyltransferases"/>
    <property type="match status" value="1"/>
</dbReference>
<sequence>MMARMVAGSSEDMQKAIMERGFLVAQEPAVGSGAMIVALAEAILEAGFNYQQLLHVTAVDIDARAVPMAYVQFSLLHIPATVIVGDSLAMRFRENWHTMAHVTGGWAGKLARAGENVGGQEASAAATINESLVADTARSISPMQERFPLTRLERTTALVLEAQPLSALCRIERQRAGSGGSPKAPPLAHPAHREWLLACAELYSCKVPCVRASCR</sequence>
<dbReference type="Proteomes" id="UP000198939">
    <property type="component" value="Unassembled WGS sequence"/>
</dbReference>
<dbReference type="EMBL" id="FOCV01000028">
    <property type="protein sequence ID" value="SEO88090.1"/>
    <property type="molecule type" value="Genomic_DNA"/>
</dbReference>
<dbReference type="InterPro" id="IPR029063">
    <property type="entry name" value="SAM-dependent_MTases_sf"/>
</dbReference>
<name>A0A1H8TAH0_9HYPH</name>
<organism evidence="1 3">
    <name type="scientific">Rhizobium tibeticum</name>
    <dbReference type="NCBI Taxonomy" id="501024"/>
    <lineage>
        <taxon>Bacteria</taxon>
        <taxon>Pseudomonadati</taxon>
        <taxon>Pseudomonadota</taxon>
        <taxon>Alphaproteobacteria</taxon>
        <taxon>Hyphomicrobiales</taxon>
        <taxon>Rhizobiaceae</taxon>
        <taxon>Rhizobium/Agrobacterium group</taxon>
        <taxon>Rhizobium</taxon>
    </lineage>
</organism>
<evidence type="ECO:0000313" key="3">
    <source>
        <dbReference type="Proteomes" id="UP000183063"/>
    </source>
</evidence>
<dbReference type="AlphaFoldDB" id="A0A1H8TAH0"/>